<dbReference type="EMBL" id="AJWZ01001662">
    <property type="protein sequence ID" value="EKC73133.1"/>
    <property type="molecule type" value="Genomic_DNA"/>
</dbReference>
<keyword evidence="1" id="KW-1133">Transmembrane helix</keyword>
<organism evidence="2">
    <name type="scientific">human gut metagenome</name>
    <dbReference type="NCBI Taxonomy" id="408170"/>
    <lineage>
        <taxon>unclassified sequences</taxon>
        <taxon>metagenomes</taxon>
        <taxon>organismal metagenomes</taxon>
    </lineage>
</organism>
<sequence>MKKSNYIAAVCSTLGFAMILVAMVMLNSNTEIKLDKNILSSSVNTKMMAASTKTSVSLNNNLVNNNVQNTSVIVAEDREIAEAKTLRAEVFDGLTLEELTDKLNRSLGKDLLAGKGELIATYSLSKGVSPYLVTAIMLHETGCKWKCSALVRSCNNVAGQKGSPNCSGGYKGYSTIDEGIKGAIDNLYNNFYAKGLTTVESIGPRYAQSNTWVSKINSYINQIRNR</sequence>
<comment type="caution">
    <text evidence="2">The sequence shown here is derived from an EMBL/GenBank/DDBJ whole genome shotgun (WGS) entry which is preliminary data.</text>
</comment>
<name>K1TTL0_9ZZZZ</name>
<reference evidence="2" key="1">
    <citation type="journal article" date="2013" name="Environ. Microbiol.">
        <title>Microbiota from the distal guts of lean and obese adolescents exhibit partial functional redundancy besides clear differences in community structure.</title>
        <authorList>
            <person name="Ferrer M."/>
            <person name="Ruiz A."/>
            <person name="Lanza F."/>
            <person name="Haange S.B."/>
            <person name="Oberbach A."/>
            <person name="Till H."/>
            <person name="Bargiela R."/>
            <person name="Campoy C."/>
            <person name="Segura M.T."/>
            <person name="Richter M."/>
            <person name="von Bergen M."/>
            <person name="Seifert J."/>
            <person name="Suarez A."/>
        </authorList>
    </citation>
    <scope>NUCLEOTIDE SEQUENCE</scope>
</reference>
<keyword evidence="2" id="KW-0378">Hydrolase</keyword>
<keyword evidence="1" id="KW-0472">Membrane</keyword>
<accession>K1TTL0</accession>
<gene>
    <name evidence="2" type="ORF">OBE_02543</name>
</gene>
<proteinExistence type="predicted"/>
<protein>
    <submittedName>
        <fullName evidence="2">Phage cell wall hydrolase</fullName>
    </submittedName>
</protein>
<dbReference type="AlphaFoldDB" id="K1TTL0"/>
<evidence type="ECO:0000313" key="2">
    <source>
        <dbReference type="EMBL" id="EKC73133.1"/>
    </source>
</evidence>
<feature type="transmembrane region" description="Helical" evidence="1">
    <location>
        <begin position="6"/>
        <end position="26"/>
    </location>
</feature>
<dbReference type="GO" id="GO:0016787">
    <property type="term" value="F:hydrolase activity"/>
    <property type="evidence" value="ECO:0007669"/>
    <property type="project" value="UniProtKB-KW"/>
</dbReference>
<evidence type="ECO:0000256" key="1">
    <source>
        <dbReference type="SAM" id="Phobius"/>
    </source>
</evidence>
<keyword evidence="1" id="KW-0812">Transmembrane</keyword>